<proteinExistence type="predicted"/>
<comment type="caution">
    <text evidence="1">The sequence shown here is derived from an EMBL/GenBank/DDBJ whole genome shotgun (WGS) entry which is preliminary data.</text>
</comment>
<dbReference type="PANTHER" id="PTHR34861:SF10">
    <property type="entry name" value="CYCLASE"/>
    <property type="match status" value="1"/>
</dbReference>
<dbReference type="AlphaFoldDB" id="A0A2S8IZ72"/>
<dbReference type="Proteomes" id="UP000239290">
    <property type="component" value="Unassembled WGS sequence"/>
</dbReference>
<organism evidence="1 2">
    <name type="scientific">Rhodococcus opacus</name>
    <name type="common">Nocardia opaca</name>
    <dbReference type="NCBI Taxonomy" id="37919"/>
    <lineage>
        <taxon>Bacteria</taxon>
        <taxon>Bacillati</taxon>
        <taxon>Actinomycetota</taxon>
        <taxon>Actinomycetes</taxon>
        <taxon>Mycobacteriales</taxon>
        <taxon>Nocardiaceae</taxon>
        <taxon>Rhodococcus</taxon>
    </lineage>
</organism>
<dbReference type="PANTHER" id="PTHR34861">
    <property type="match status" value="1"/>
</dbReference>
<dbReference type="GO" id="GO:0019441">
    <property type="term" value="P:L-tryptophan catabolic process to kynurenine"/>
    <property type="evidence" value="ECO:0007669"/>
    <property type="project" value="InterPro"/>
</dbReference>
<dbReference type="Gene3D" id="3.50.30.50">
    <property type="entry name" value="Putative cyclase"/>
    <property type="match status" value="1"/>
</dbReference>
<accession>A0A2S8IZ72</accession>
<protein>
    <recommendedName>
        <fullName evidence="3">Cyclase</fullName>
    </recommendedName>
</protein>
<dbReference type="InterPro" id="IPR007325">
    <property type="entry name" value="KFase/CYL"/>
</dbReference>
<name>A0A2S8IZ72_RHOOP</name>
<reference evidence="2" key="1">
    <citation type="submission" date="2018-02" db="EMBL/GenBank/DDBJ databases">
        <title>Draft genome sequencing of Rhodococcus opacus KU647198.</title>
        <authorList>
            <person name="Zheng B.-X."/>
        </authorList>
    </citation>
    <scope>NUCLEOTIDE SEQUENCE [LARGE SCALE GENOMIC DNA]</scope>
    <source>
        <strain evidence="2">04-OD7</strain>
    </source>
</reference>
<evidence type="ECO:0000313" key="1">
    <source>
        <dbReference type="EMBL" id="PQP20028.1"/>
    </source>
</evidence>
<dbReference type="InterPro" id="IPR037175">
    <property type="entry name" value="KFase_sf"/>
</dbReference>
<evidence type="ECO:0000313" key="2">
    <source>
        <dbReference type="Proteomes" id="UP000239290"/>
    </source>
</evidence>
<dbReference type="EMBL" id="PUIO01000042">
    <property type="protein sequence ID" value="PQP20028.1"/>
    <property type="molecule type" value="Genomic_DNA"/>
</dbReference>
<dbReference type="Pfam" id="PF04199">
    <property type="entry name" value="Cyclase"/>
    <property type="match status" value="1"/>
</dbReference>
<sequence length="325" mass="35298">MVSHSTLSSTATIEGYFSSLSNWGRWGDDDRRGTLNLITPEVRRAAAATVRSGRAISLARDLDPADPDPLHSGFATVHRKTDVREAEKAIGRRLRWDGFGDHIAIAPHGGNAHLDGLAHYSWDDKYYNDFPASATTEDGGAVDLSMRDAEDGIVTRGVLLDVAAALGVDRIERGYAISVEDLEAAEKRQGVCVRAGDALLVHSGGAAEILEHGPKYLKADPGIIDQVQTGLDSSVLPWLRERDISVMGADGTHDVQPPQFEDLNFARPIHSVCLVAIGLWLMDNLNLTELSRACEEAQQWEFLLTANPWRFVGSTSSPLNPVAVL</sequence>
<evidence type="ECO:0008006" key="3">
    <source>
        <dbReference type="Google" id="ProtNLM"/>
    </source>
</evidence>
<dbReference type="SUPFAM" id="SSF102198">
    <property type="entry name" value="Putative cyclase"/>
    <property type="match status" value="1"/>
</dbReference>
<dbReference type="GO" id="GO:0004061">
    <property type="term" value="F:arylformamidase activity"/>
    <property type="evidence" value="ECO:0007669"/>
    <property type="project" value="InterPro"/>
</dbReference>
<gene>
    <name evidence="1" type="ORF">C5613_29235</name>
</gene>